<evidence type="ECO:0000256" key="1">
    <source>
        <dbReference type="SAM" id="SignalP"/>
    </source>
</evidence>
<gene>
    <name evidence="2" type="ordered locus">Cpin_2349</name>
</gene>
<feature type="chain" id="PRO_5037548056" description="DUF4625 domain-containing protein" evidence="1">
    <location>
        <begin position="19"/>
        <end position="152"/>
    </location>
</feature>
<reference evidence="3" key="1">
    <citation type="submission" date="2009-08" db="EMBL/GenBank/DDBJ databases">
        <title>The complete genome of Chitinophaga pinensis DSM 2588.</title>
        <authorList>
            <consortium name="US DOE Joint Genome Institute (JGI-PGF)"/>
            <person name="Lucas S."/>
            <person name="Copeland A."/>
            <person name="Lapidus A."/>
            <person name="Glavina del Rio T."/>
            <person name="Dalin E."/>
            <person name="Tice H."/>
            <person name="Bruce D."/>
            <person name="Goodwin L."/>
            <person name="Pitluck S."/>
            <person name="Kyrpides N."/>
            <person name="Mavromatis K."/>
            <person name="Ivanova N."/>
            <person name="Mikhailova N."/>
            <person name="Sims D."/>
            <person name="Meinche L."/>
            <person name="Brettin T."/>
            <person name="Detter J.C."/>
            <person name="Han C."/>
            <person name="Larimer F."/>
            <person name="Land M."/>
            <person name="Hauser L."/>
            <person name="Markowitz V."/>
            <person name="Cheng J.-F."/>
            <person name="Hugenholtz P."/>
            <person name="Woyke T."/>
            <person name="Wu D."/>
            <person name="Spring S."/>
            <person name="Klenk H.-P."/>
            <person name="Eisen J.A."/>
        </authorList>
    </citation>
    <scope>NUCLEOTIDE SEQUENCE [LARGE SCALE GENOMIC DNA]</scope>
    <source>
        <strain evidence="3">ATCC 43595 / DSM 2588 / LMG 13176 / NBRC 15968 / NCIMB 11800 / UQM 2034</strain>
    </source>
</reference>
<evidence type="ECO:0000313" key="2">
    <source>
        <dbReference type="EMBL" id="ACU59840.1"/>
    </source>
</evidence>
<reference evidence="2 3" key="2">
    <citation type="journal article" date="2010" name="Stand. Genomic Sci.">
        <title>Complete genome sequence of Chitinophaga pinensis type strain (UQM 2034).</title>
        <authorList>
            <person name="Glavina Del Rio T."/>
            <person name="Abt B."/>
            <person name="Spring S."/>
            <person name="Lapidus A."/>
            <person name="Nolan M."/>
            <person name="Tice H."/>
            <person name="Copeland A."/>
            <person name="Cheng J.F."/>
            <person name="Chen F."/>
            <person name="Bruce D."/>
            <person name="Goodwin L."/>
            <person name="Pitluck S."/>
            <person name="Ivanova N."/>
            <person name="Mavromatis K."/>
            <person name="Mikhailova N."/>
            <person name="Pati A."/>
            <person name="Chen A."/>
            <person name="Palaniappan K."/>
            <person name="Land M."/>
            <person name="Hauser L."/>
            <person name="Chang Y.J."/>
            <person name="Jeffries C.D."/>
            <person name="Chain P."/>
            <person name="Saunders E."/>
            <person name="Detter J.C."/>
            <person name="Brettin T."/>
            <person name="Rohde M."/>
            <person name="Goker M."/>
            <person name="Bristow J."/>
            <person name="Eisen J.A."/>
            <person name="Markowitz V."/>
            <person name="Hugenholtz P."/>
            <person name="Kyrpides N.C."/>
            <person name="Klenk H.P."/>
            <person name="Lucas S."/>
        </authorList>
    </citation>
    <scope>NUCLEOTIDE SEQUENCE [LARGE SCALE GENOMIC DNA]</scope>
    <source>
        <strain evidence="3">ATCC 43595 / DSM 2588 / LMG 13176 / NBRC 15968 / NCIMB 11800 / UQM 2034</strain>
    </source>
</reference>
<organism evidence="2 3">
    <name type="scientific">Chitinophaga pinensis (strain ATCC 43595 / DSM 2588 / LMG 13176 / NBRC 15968 / NCIMB 11800 / UQM 2034)</name>
    <dbReference type="NCBI Taxonomy" id="485918"/>
    <lineage>
        <taxon>Bacteria</taxon>
        <taxon>Pseudomonadati</taxon>
        <taxon>Bacteroidota</taxon>
        <taxon>Chitinophagia</taxon>
        <taxon>Chitinophagales</taxon>
        <taxon>Chitinophagaceae</taxon>
        <taxon>Chitinophaga</taxon>
    </lineage>
</organism>
<proteinExistence type="predicted"/>
<dbReference type="AlphaFoldDB" id="A0A979GVE1"/>
<dbReference type="KEGG" id="cpi:Cpin_2349"/>
<protein>
    <recommendedName>
        <fullName evidence="4">DUF4625 domain-containing protein</fullName>
    </recommendedName>
</protein>
<dbReference type="Proteomes" id="UP000002215">
    <property type="component" value="Chromosome"/>
</dbReference>
<evidence type="ECO:0000313" key="3">
    <source>
        <dbReference type="Proteomes" id="UP000002215"/>
    </source>
</evidence>
<name>A0A979GVE1_CHIPD</name>
<sequence length="152" mass="16620">MYVCYMKKILVLSLFAVAAICGACGKDSIGTKPMLTFLSYSYSPVISSIGMDVNFQVKDGDGDIENSFNFAAIYDTKPVDTAFESRPMPGVEAHKGTNLTAEVILHLQPTDFPQTGDQPILKDSLHYLVFITDNAGNISDTIVTPKIEVLYQ</sequence>
<evidence type="ECO:0008006" key="4">
    <source>
        <dbReference type="Google" id="ProtNLM"/>
    </source>
</evidence>
<feature type="signal peptide" evidence="1">
    <location>
        <begin position="1"/>
        <end position="18"/>
    </location>
</feature>
<accession>A0A979GVE1</accession>
<keyword evidence="1" id="KW-0732">Signal</keyword>
<dbReference type="EMBL" id="CP001699">
    <property type="protein sequence ID" value="ACU59840.1"/>
    <property type="molecule type" value="Genomic_DNA"/>
</dbReference>